<dbReference type="SMART" id="SM00248">
    <property type="entry name" value="ANK"/>
    <property type="match status" value="1"/>
</dbReference>
<dbReference type="SUPFAM" id="SSF48403">
    <property type="entry name" value="Ankyrin repeat"/>
    <property type="match status" value="1"/>
</dbReference>
<dbReference type="InterPro" id="IPR002110">
    <property type="entry name" value="Ankyrin_rpt"/>
</dbReference>
<feature type="non-terminal residue" evidence="4">
    <location>
        <position position="102"/>
    </location>
</feature>
<name>A0A177D0B9_9PLEO</name>
<dbReference type="PROSITE" id="PS50297">
    <property type="entry name" value="ANK_REP_REGION"/>
    <property type="match status" value="2"/>
</dbReference>
<keyword evidence="2 3" id="KW-0040">ANK repeat</keyword>
<dbReference type="InterPro" id="IPR051070">
    <property type="entry name" value="NF-kappa-B_inhibitor"/>
</dbReference>
<dbReference type="Pfam" id="PF12796">
    <property type="entry name" value="Ank_2"/>
    <property type="match status" value="1"/>
</dbReference>
<dbReference type="Proteomes" id="UP000077069">
    <property type="component" value="Unassembled WGS sequence"/>
</dbReference>
<feature type="repeat" description="ANK" evidence="3">
    <location>
        <begin position="48"/>
        <end position="80"/>
    </location>
</feature>
<dbReference type="PROSITE" id="PS50088">
    <property type="entry name" value="ANK_REPEAT"/>
    <property type="match status" value="2"/>
</dbReference>
<accession>A0A177D0B9</accession>
<reference evidence="4 5" key="1">
    <citation type="submission" date="2016-05" db="EMBL/GenBank/DDBJ databases">
        <title>Comparative analysis of secretome profiles of manganese(II)-oxidizing ascomycete fungi.</title>
        <authorList>
            <consortium name="DOE Joint Genome Institute"/>
            <person name="Zeiner C.A."/>
            <person name="Purvine S.O."/>
            <person name="Zink E.M."/>
            <person name="Wu S."/>
            <person name="Pasa-Tolic L."/>
            <person name="Chaput D.L."/>
            <person name="Haridas S."/>
            <person name="Grigoriev I.V."/>
            <person name="Santelli C.M."/>
            <person name="Hansel C.M."/>
        </authorList>
    </citation>
    <scope>NUCLEOTIDE SEQUENCE [LARGE SCALE GENOMIC DNA]</scope>
    <source>
        <strain evidence="4 5">AP3s5-JAC2a</strain>
    </source>
</reference>
<dbReference type="Gene3D" id="1.25.40.20">
    <property type="entry name" value="Ankyrin repeat-containing domain"/>
    <property type="match status" value="2"/>
</dbReference>
<evidence type="ECO:0000256" key="2">
    <source>
        <dbReference type="ARBA" id="ARBA00023043"/>
    </source>
</evidence>
<protein>
    <submittedName>
        <fullName evidence="4">Ankyrin</fullName>
    </submittedName>
</protein>
<dbReference type="GeneID" id="28757365"/>
<keyword evidence="1" id="KW-0677">Repeat</keyword>
<sequence>MQLIERGANPKAKVKVNTSALHAMAGQGQTSFTVLLEMGLDINEQSVNGFTPLACALSRGHEAVALMLIEKGAHVDWKTDQGHTALHFAARNGMQRIIELIV</sequence>
<feature type="repeat" description="ANK" evidence="3">
    <location>
        <begin position="81"/>
        <end position="102"/>
    </location>
</feature>
<dbReference type="PANTHER" id="PTHR46680">
    <property type="entry name" value="NF-KAPPA-B INHIBITOR ALPHA"/>
    <property type="match status" value="1"/>
</dbReference>
<proteinExistence type="predicted"/>
<dbReference type="PANTHER" id="PTHR46680:SF3">
    <property type="entry name" value="NF-KAPPA-B INHIBITOR CACTUS"/>
    <property type="match status" value="1"/>
</dbReference>
<dbReference type="STRING" id="1460663.A0A177D0B9"/>
<dbReference type="InterPro" id="IPR036770">
    <property type="entry name" value="Ankyrin_rpt-contain_sf"/>
</dbReference>
<organism evidence="4 5">
    <name type="scientific">Paraphaeosphaeria sporulosa</name>
    <dbReference type="NCBI Taxonomy" id="1460663"/>
    <lineage>
        <taxon>Eukaryota</taxon>
        <taxon>Fungi</taxon>
        <taxon>Dikarya</taxon>
        <taxon>Ascomycota</taxon>
        <taxon>Pezizomycotina</taxon>
        <taxon>Dothideomycetes</taxon>
        <taxon>Pleosporomycetidae</taxon>
        <taxon>Pleosporales</taxon>
        <taxon>Massarineae</taxon>
        <taxon>Didymosphaeriaceae</taxon>
        <taxon>Paraphaeosphaeria</taxon>
    </lineage>
</organism>
<evidence type="ECO:0000313" key="5">
    <source>
        <dbReference type="Proteomes" id="UP000077069"/>
    </source>
</evidence>
<dbReference type="RefSeq" id="XP_018043508.1">
    <property type="nucleotide sequence ID" value="XM_018173879.1"/>
</dbReference>
<dbReference type="EMBL" id="KV441548">
    <property type="protein sequence ID" value="OAG13143.1"/>
    <property type="molecule type" value="Genomic_DNA"/>
</dbReference>
<dbReference type="AlphaFoldDB" id="A0A177D0B9"/>
<gene>
    <name evidence="4" type="ORF">CC84DRAFT_1080158</name>
</gene>
<evidence type="ECO:0000256" key="3">
    <source>
        <dbReference type="PROSITE-ProRule" id="PRU00023"/>
    </source>
</evidence>
<keyword evidence="5" id="KW-1185">Reference proteome</keyword>
<dbReference type="OrthoDB" id="3795930at2759"/>
<evidence type="ECO:0000256" key="1">
    <source>
        <dbReference type="ARBA" id="ARBA00022737"/>
    </source>
</evidence>
<dbReference type="InParanoid" id="A0A177D0B9"/>
<evidence type="ECO:0000313" key="4">
    <source>
        <dbReference type="EMBL" id="OAG13143.1"/>
    </source>
</evidence>